<dbReference type="Proteomes" id="UP000319824">
    <property type="component" value="Unassembled WGS sequence"/>
</dbReference>
<comment type="caution">
    <text evidence="2">The sequence shown here is derived from an EMBL/GenBank/DDBJ whole genome shotgun (WGS) entry which is preliminary data.</text>
</comment>
<name>A0A559TE13_9HYPH</name>
<evidence type="ECO:0000313" key="3">
    <source>
        <dbReference type="Proteomes" id="UP000319824"/>
    </source>
</evidence>
<dbReference type="AlphaFoldDB" id="A0A559TE13"/>
<sequence length="703" mass="74589">MADKSNRAAMPWENDPIVEPATQSAPWENDPIVEEAAPKAFSSTDIDPVLQVPKIVRAQVGALDKPEDRLRTLRQTYPDAQPYNGDNFIMTDPQTGKTMVYNQESWIPDLNDAASLIPEIGEGIGAIGGAVTGAAIGGTSGSVVPLAGTAAGAVTGGAIGAGTGATIGREAAQRGANWFFGNEDTRTTGEQLGDAAKTFALNAAGEGIGLGVAPFVGKAARGVGSAVKDGPTGFVIGKVDDPALAAQRVADARNAGIDLTAGMISGSKNTALKEQALAATTAGKQIQDRIEGAWSGLDRRANEIVGDITPQTLSKQELGQALKDQSAQLKAQTKARNDYLYDRAGELTGDAQASGLNTRQYLGQLQAEREAMGKSAALNNGKSIDSVIAQAQAVVDDIGTGVNFNVLKEARTSVGAIANDPGVDQVLRDRAQGLYSALTRDMGDTAQSAGGDALQAWKKANNYSRRMRDPKSIFSTKGSVDEILKKKTPEEASDWVLGQANKGGTRMNVVRRQIERTEGGRELWDSLSGSAVERMMYEGDQLNPTRFWKQWNAVSPEAKNALFSGTRRAQHRGDLDALSRLSENFKNYRRMDNHSNTNKTAGVMSELNPLDKTTLLGALFLGPKALAVSAAGKAANFGYKRWQAKLLANPDAARWFRNVPNAQMQKGGLKAHLGRLKDIAANTSDNALAVAINDYFGEIGYSN</sequence>
<dbReference type="EMBL" id="VISO01000002">
    <property type="protein sequence ID" value="TVZ72846.1"/>
    <property type="molecule type" value="Genomic_DNA"/>
</dbReference>
<proteinExistence type="predicted"/>
<evidence type="ECO:0000313" key="2">
    <source>
        <dbReference type="EMBL" id="TVZ72846.1"/>
    </source>
</evidence>
<accession>A0A559TE13</accession>
<reference evidence="2 3" key="1">
    <citation type="submission" date="2019-06" db="EMBL/GenBank/DDBJ databases">
        <title>Pac Bio to generate improved reference genome sequences for organisms with transposon mutant libraries (support for FEBA project).</title>
        <authorList>
            <person name="Blow M."/>
        </authorList>
    </citation>
    <scope>NUCLEOTIDE SEQUENCE [LARGE SCALE GENOMIC DNA]</scope>
    <source>
        <strain evidence="2 3">USDA 1844</strain>
    </source>
</reference>
<organism evidence="2 3">
    <name type="scientific">Rhizobium mongolense USDA 1844</name>
    <dbReference type="NCBI Taxonomy" id="1079460"/>
    <lineage>
        <taxon>Bacteria</taxon>
        <taxon>Pseudomonadati</taxon>
        <taxon>Pseudomonadota</taxon>
        <taxon>Alphaproteobacteria</taxon>
        <taxon>Hyphomicrobiales</taxon>
        <taxon>Rhizobiaceae</taxon>
        <taxon>Rhizobium/Agrobacterium group</taxon>
        <taxon>Rhizobium</taxon>
    </lineage>
</organism>
<evidence type="ECO:0000256" key="1">
    <source>
        <dbReference type="SAM" id="MobiDB-lite"/>
    </source>
</evidence>
<feature type="region of interest" description="Disordered" evidence="1">
    <location>
        <begin position="1"/>
        <end position="28"/>
    </location>
</feature>
<protein>
    <submittedName>
        <fullName evidence="2">Uncharacterized protein</fullName>
    </submittedName>
</protein>
<gene>
    <name evidence="2" type="ORF">BCL32_1033</name>
</gene>
<dbReference type="RefSeq" id="WP_022717895.1">
    <property type="nucleotide sequence ID" value="NZ_ATTQ01000019.1"/>
</dbReference>